<dbReference type="PANTHER" id="PTHR40055">
    <property type="entry name" value="TRANSCRIPTIONAL REGULATOR YGIV-RELATED"/>
    <property type="match status" value="1"/>
</dbReference>
<dbReference type="RefSeq" id="WP_075062791.1">
    <property type="nucleotide sequence ID" value="NZ_LGCL01000024.1"/>
</dbReference>
<evidence type="ECO:0000256" key="1">
    <source>
        <dbReference type="ARBA" id="ARBA00023015"/>
    </source>
</evidence>
<dbReference type="OrthoDB" id="161473at2"/>
<name>A0A0P6XU37_9CHLR</name>
<keyword evidence="6" id="KW-1185">Reference proteome</keyword>
<evidence type="ECO:0000256" key="3">
    <source>
        <dbReference type="ARBA" id="ARBA00023163"/>
    </source>
</evidence>
<dbReference type="SMART" id="SM00871">
    <property type="entry name" value="AraC_E_bind"/>
    <property type="match status" value="1"/>
</dbReference>
<comment type="caution">
    <text evidence="5">The sequence shown here is derived from an EMBL/GenBank/DDBJ whole genome shotgun (WGS) entry which is preliminary data.</text>
</comment>
<dbReference type="PATRIC" id="fig|1134406.4.peg.2383"/>
<proteinExistence type="predicted"/>
<reference evidence="5 6" key="1">
    <citation type="submission" date="2015-07" db="EMBL/GenBank/DDBJ databases">
        <title>Genome sequence of Ornatilinea apprima DSM 23815.</title>
        <authorList>
            <person name="Hemp J."/>
            <person name="Ward L.M."/>
            <person name="Pace L.A."/>
            <person name="Fischer W.W."/>
        </authorList>
    </citation>
    <scope>NUCLEOTIDE SEQUENCE [LARGE SCALE GENOMIC DNA]</scope>
    <source>
        <strain evidence="5 6">P3M-1</strain>
    </source>
</reference>
<accession>A0A0P6XU37</accession>
<dbReference type="Gene3D" id="1.10.10.60">
    <property type="entry name" value="Homeodomain-like"/>
    <property type="match status" value="2"/>
</dbReference>
<dbReference type="AlphaFoldDB" id="A0A0P6XU37"/>
<dbReference type="SMART" id="SM00342">
    <property type="entry name" value="HTH_ARAC"/>
    <property type="match status" value="1"/>
</dbReference>
<evidence type="ECO:0000313" key="6">
    <source>
        <dbReference type="Proteomes" id="UP000050417"/>
    </source>
</evidence>
<organism evidence="5 6">
    <name type="scientific">Ornatilinea apprima</name>
    <dbReference type="NCBI Taxonomy" id="1134406"/>
    <lineage>
        <taxon>Bacteria</taxon>
        <taxon>Bacillati</taxon>
        <taxon>Chloroflexota</taxon>
        <taxon>Anaerolineae</taxon>
        <taxon>Anaerolineales</taxon>
        <taxon>Anaerolineaceae</taxon>
        <taxon>Ornatilinea</taxon>
    </lineage>
</organism>
<dbReference type="SUPFAM" id="SSF46689">
    <property type="entry name" value="Homeodomain-like"/>
    <property type="match status" value="2"/>
</dbReference>
<dbReference type="InterPro" id="IPR029442">
    <property type="entry name" value="GyrI-like"/>
</dbReference>
<dbReference type="InterPro" id="IPR018060">
    <property type="entry name" value="HTH_AraC"/>
</dbReference>
<dbReference type="InterPro" id="IPR010499">
    <property type="entry name" value="AraC_E-bd"/>
</dbReference>
<dbReference type="PROSITE" id="PS01124">
    <property type="entry name" value="HTH_ARAC_FAMILY_2"/>
    <property type="match status" value="1"/>
</dbReference>
<dbReference type="GO" id="GO:0003700">
    <property type="term" value="F:DNA-binding transcription factor activity"/>
    <property type="evidence" value="ECO:0007669"/>
    <property type="project" value="InterPro"/>
</dbReference>
<dbReference type="SUPFAM" id="SSF55136">
    <property type="entry name" value="Probable bacterial effector-binding domain"/>
    <property type="match status" value="1"/>
</dbReference>
<dbReference type="Pfam" id="PF12833">
    <property type="entry name" value="HTH_18"/>
    <property type="match status" value="1"/>
</dbReference>
<keyword evidence="2" id="KW-0238">DNA-binding</keyword>
<dbReference type="PROSITE" id="PS00041">
    <property type="entry name" value="HTH_ARAC_FAMILY_1"/>
    <property type="match status" value="1"/>
</dbReference>
<feature type="domain" description="HTH araC/xylS-type" evidence="4">
    <location>
        <begin position="12"/>
        <end position="111"/>
    </location>
</feature>
<dbReference type="PANTHER" id="PTHR40055:SF1">
    <property type="entry name" value="TRANSCRIPTIONAL REGULATOR YGIV-RELATED"/>
    <property type="match status" value="1"/>
</dbReference>
<dbReference type="PRINTS" id="PR00032">
    <property type="entry name" value="HTHARAC"/>
</dbReference>
<dbReference type="InterPro" id="IPR009057">
    <property type="entry name" value="Homeodomain-like_sf"/>
</dbReference>
<dbReference type="InterPro" id="IPR050908">
    <property type="entry name" value="SmbC-like"/>
</dbReference>
<dbReference type="GO" id="GO:0043565">
    <property type="term" value="F:sequence-specific DNA binding"/>
    <property type="evidence" value="ECO:0007669"/>
    <property type="project" value="InterPro"/>
</dbReference>
<dbReference type="STRING" id="1134406.ADN00_09635"/>
<protein>
    <recommendedName>
        <fullName evidence="4">HTH araC/xylS-type domain-containing protein</fullName>
    </recommendedName>
</protein>
<dbReference type="InterPro" id="IPR011256">
    <property type="entry name" value="Reg_factor_effector_dom_sf"/>
</dbReference>
<dbReference type="Gene3D" id="3.20.80.10">
    <property type="entry name" value="Regulatory factor, effector binding domain"/>
    <property type="match status" value="1"/>
</dbReference>
<evidence type="ECO:0000259" key="4">
    <source>
        <dbReference type="PROSITE" id="PS01124"/>
    </source>
</evidence>
<gene>
    <name evidence="5" type="ORF">ADN00_09635</name>
</gene>
<dbReference type="Pfam" id="PF06445">
    <property type="entry name" value="GyrI-like"/>
    <property type="match status" value="1"/>
</dbReference>
<keyword evidence="1" id="KW-0805">Transcription regulation</keyword>
<evidence type="ECO:0000313" key="5">
    <source>
        <dbReference type="EMBL" id="KPL76856.1"/>
    </source>
</evidence>
<dbReference type="Proteomes" id="UP000050417">
    <property type="component" value="Unassembled WGS sequence"/>
</dbReference>
<dbReference type="InterPro" id="IPR020449">
    <property type="entry name" value="Tscrpt_reg_AraC-type_HTH"/>
</dbReference>
<dbReference type="InterPro" id="IPR018062">
    <property type="entry name" value="HTH_AraC-typ_CS"/>
</dbReference>
<evidence type="ECO:0000256" key="2">
    <source>
        <dbReference type="ARBA" id="ARBA00023125"/>
    </source>
</evidence>
<dbReference type="EMBL" id="LGCL01000024">
    <property type="protein sequence ID" value="KPL76856.1"/>
    <property type="molecule type" value="Genomic_DNA"/>
</dbReference>
<keyword evidence="3" id="KW-0804">Transcription</keyword>
<sequence>MPTTKEYQERVCRAMNFISRNIERELSLEEIAESAAFSRFHFHRIFKAVVGETVADFTRRLRLELAANRLLSAQFSDITTVALNCGFSSSQNFAKAFRQHFGVTPSQYRKSKIGNIPGKNENAPSLRAVYDVDRLLRDAPRGESRAAMRVDVAAMPALTVAYVRKIGPYIPEVCGAGFAELMRWAAPRNVVGEGTVLAIYWDNPEVTPPDRCRFDACNLVPAGTAPEGQVFIQTIPAGLYALCYFERPPSEIQQAWEDAYLWLCGSGYESSDAPCYERYHNDAAQHPQGKWIFDICIPLKSEA</sequence>